<dbReference type="GO" id="GO:0003700">
    <property type="term" value="F:DNA-binding transcription factor activity"/>
    <property type="evidence" value="ECO:0007669"/>
    <property type="project" value="TreeGrafter"/>
</dbReference>
<dbReference type="Pfam" id="PF00440">
    <property type="entry name" value="TetR_N"/>
    <property type="match status" value="1"/>
</dbReference>
<evidence type="ECO:0000259" key="5">
    <source>
        <dbReference type="PROSITE" id="PS50977"/>
    </source>
</evidence>
<dbReference type="AlphaFoldDB" id="A0A1H0MYM0"/>
<evidence type="ECO:0000256" key="1">
    <source>
        <dbReference type="ARBA" id="ARBA00023015"/>
    </source>
</evidence>
<proteinExistence type="predicted"/>
<dbReference type="PROSITE" id="PS50977">
    <property type="entry name" value="HTH_TETR_2"/>
    <property type="match status" value="1"/>
</dbReference>
<keyword evidence="2 4" id="KW-0238">DNA-binding</keyword>
<dbReference type="PRINTS" id="PR00455">
    <property type="entry name" value="HTHTETR"/>
</dbReference>
<dbReference type="InterPro" id="IPR050109">
    <property type="entry name" value="HTH-type_TetR-like_transc_reg"/>
</dbReference>
<accession>A0A1H0MYM0</accession>
<dbReference type="GO" id="GO:0000976">
    <property type="term" value="F:transcription cis-regulatory region binding"/>
    <property type="evidence" value="ECO:0007669"/>
    <property type="project" value="TreeGrafter"/>
</dbReference>
<dbReference type="InterPro" id="IPR036271">
    <property type="entry name" value="Tet_transcr_reg_TetR-rel_C_sf"/>
</dbReference>
<dbReference type="SUPFAM" id="SSF46689">
    <property type="entry name" value="Homeodomain-like"/>
    <property type="match status" value="1"/>
</dbReference>
<dbReference type="InterPro" id="IPR049445">
    <property type="entry name" value="TetR_SbtR-like_C"/>
</dbReference>
<protein>
    <submittedName>
        <fullName evidence="6">Transcriptional regulator, TetR family</fullName>
    </submittedName>
</protein>
<keyword evidence="1" id="KW-0805">Transcription regulation</keyword>
<keyword evidence="7" id="KW-1185">Reference proteome</keyword>
<organism evidence="6 7">
    <name type="scientific">Klenkia soli</name>
    <dbReference type="NCBI Taxonomy" id="1052260"/>
    <lineage>
        <taxon>Bacteria</taxon>
        <taxon>Bacillati</taxon>
        <taxon>Actinomycetota</taxon>
        <taxon>Actinomycetes</taxon>
        <taxon>Geodermatophilales</taxon>
        <taxon>Geodermatophilaceae</taxon>
        <taxon>Klenkia</taxon>
    </lineage>
</organism>
<evidence type="ECO:0000256" key="4">
    <source>
        <dbReference type="PROSITE-ProRule" id="PRU00335"/>
    </source>
</evidence>
<dbReference type="Proteomes" id="UP000199088">
    <property type="component" value="Unassembled WGS sequence"/>
</dbReference>
<dbReference type="Gene3D" id="1.10.357.10">
    <property type="entry name" value="Tetracycline Repressor, domain 2"/>
    <property type="match status" value="1"/>
</dbReference>
<dbReference type="PANTHER" id="PTHR30055:SF234">
    <property type="entry name" value="HTH-TYPE TRANSCRIPTIONAL REGULATOR BETI"/>
    <property type="match status" value="1"/>
</dbReference>
<evidence type="ECO:0000256" key="3">
    <source>
        <dbReference type="ARBA" id="ARBA00023163"/>
    </source>
</evidence>
<dbReference type="EMBL" id="FNIR01000008">
    <property type="protein sequence ID" value="SDO85513.1"/>
    <property type="molecule type" value="Genomic_DNA"/>
</dbReference>
<feature type="domain" description="HTH tetR-type" evidence="5">
    <location>
        <begin position="29"/>
        <end position="88"/>
    </location>
</feature>
<evidence type="ECO:0000256" key="2">
    <source>
        <dbReference type="ARBA" id="ARBA00023125"/>
    </source>
</evidence>
<reference evidence="7" key="1">
    <citation type="submission" date="2016-10" db="EMBL/GenBank/DDBJ databases">
        <authorList>
            <person name="Varghese N."/>
            <person name="Submissions S."/>
        </authorList>
    </citation>
    <scope>NUCLEOTIDE SEQUENCE [LARGE SCALE GENOMIC DNA]</scope>
    <source>
        <strain evidence="7">DSM 45843</strain>
    </source>
</reference>
<dbReference type="STRING" id="1052260.SAMN05660199_02680"/>
<keyword evidence="3" id="KW-0804">Transcription</keyword>
<evidence type="ECO:0000313" key="7">
    <source>
        <dbReference type="Proteomes" id="UP000199088"/>
    </source>
</evidence>
<dbReference type="InterPro" id="IPR001647">
    <property type="entry name" value="HTH_TetR"/>
</dbReference>
<dbReference type="PANTHER" id="PTHR30055">
    <property type="entry name" value="HTH-TYPE TRANSCRIPTIONAL REGULATOR RUTR"/>
    <property type="match status" value="1"/>
</dbReference>
<name>A0A1H0MYM0_9ACTN</name>
<dbReference type="InterPro" id="IPR009057">
    <property type="entry name" value="Homeodomain-like_sf"/>
</dbReference>
<evidence type="ECO:0000313" key="6">
    <source>
        <dbReference type="EMBL" id="SDO85513.1"/>
    </source>
</evidence>
<sequence>MFRFGYDAVMSSVTSGPEAAARPLRRDAERNRALILDAAREVYAAQGLDAGFDEIARAAGVGVGTVYRRFPERGDLVQALFEQEIDAVVARVQEAAADPDPWRGLGGFLRWGAEAQAADRGLAQVLAAAGKGHERVAAGRDRLRPAVEALVRHAQAAGVLRDDVTEVDIGIALAMISQVGDASRGDLRDRYVTLVLDGLAVRREAPTPLPAAPASEDDLACVVAPARRHR</sequence>
<gene>
    <name evidence="6" type="ORF">SAMN05660199_02680</name>
</gene>
<dbReference type="SUPFAM" id="SSF48498">
    <property type="entry name" value="Tetracyclin repressor-like, C-terminal domain"/>
    <property type="match status" value="1"/>
</dbReference>
<dbReference type="Pfam" id="PF21597">
    <property type="entry name" value="TetR_C_43"/>
    <property type="match status" value="1"/>
</dbReference>
<feature type="DNA-binding region" description="H-T-H motif" evidence="4">
    <location>
        <begin position="51"/>
        <end position="70"/>
    </location>
</feature>